<proteinExistence type="predicted"/>
<sequence length="506" mass="54936">MRVFFFMLGAFIHLTANITNAQQIWLEAECGVVGNNWQTTIDQTASETTYLSVISQTPHYSLAPSNVSNHLSFTFELSESGIYKIWGRVIAVSNSNDSFWVRMDDGNWIKWNSIVLGSTWQWDEIHDSNNGSQVVNFNLAAGTHTLDIALREPKTKLDKLFITNDGNAPSEFGNSAINCTAATIPATPDALSATATATTEIDLVWNHSGDNETGFEIERSTEPGSGFSLIATVGSDVLSYSDTGLLENTTYYYRVRAVNSDTSSAYSNESNATTLTNTVSAPDNLLASAVAIDQIDLTWNHSGNNETGFEIERSTEPGAGFTLITTVGSNTLSYSDINLLENTTYYYRVRAINNIISSGYSNESNATTLTNTVSAPDNLLASAVASDQIDLTWNHSGNNETGFEIERSTEPGAGFTLITTVGSNTLSYSDINLLENTTYYYRVRAINNIISSGYSNESNATTLTNTVSAPDNLLASAVASDQIDLTWNHSGNNETGFEIERSTEPG</sequence>
<dbReference type="PANTHER" id="PTHR13817">
    <property type="entry name" value="TITIN"/>
    <property type="match status" value="1"/>
</dbReference>
<keyword evidence="1" id="KW-0677">Repeat</keyword>
<dbReference type="PANTHER" id="PTHR13817:SF173">
    <property type="entry name" value="FRAZZLED"/>
    <property type="match status" value="1"/>
</dbReference>
<dbReference type="PROSITE" id="PS50853">
    <property type="entry name" value="FN3"/>
    <property type="match status" value="3"/>
</dbReference>
<evidence type="ECO:0000256" key="1">
    <source>
        <dbReference type="ARBA" id="ARBA00022737"/>
    </source>
</evidence>
<evidence type="ECO:0000256" key="2">
    <source>
        <dbReference type="SAM" id="SignalP"/>
    </source>
</evidence>
<keyword evidence="2" id="KW-0732">Signal</keyword>
<dbReference type="RefSeq" id="WP_346754762.1">
    <property type="nucleotide sequence ID" value="NZ_JAUJEA010000012.1"/>
</dbReference>
<dbReference type="InterPro" id="IPR003961">
    <property type="entry name" value="FN3_dom"/>
</dbReference>
<dbReference type="InterPro" id="IPR013783">
    <property type="entry name" value="Ig-like_fold"/>
</dbReference>
<evidence type="ECO:0000259" key="3">
    <source>
        <dbReference type="PROSITE" id="PS50853"/>
    </source>
</evidence>
<feature type="signal peptide" evidence="2">
    <location>
        <begin position="1"/>
        <end position="21"/>
    </location>
</feature>
<feature type="domain" description="Fibronectin type-III" evidence="3">
    <location>
        <begin position="281"/>
        <end position="371"/>
    </location>
</feature>
<keyword evidence="5" id="KW-1185">Reference proteome</keyword>
<dbReference type="InterPro" id="IPR036116">
    <property type="entry name" value="FN3_sf"/>
</dbReference>
<dbReference type="Pfam" id="PF00041">
    <property type="entry name" value="fn3"/>
    <property type="match status" value="3"/>
</dbReference>
<protein>
    <submittedName>
        <fullName evidence="4">Fibronectin type III domain-containing protein</fullName>
    </submittedName>
</protein>
<evidence type="ECO:0000313" key="4">
    <source>
        <dbReference type="EMBL" id="MDN5204740.1"/>
    </source>
</evidence>
<dbReference type="Gene3D" id="2.60.120.260">
    <property type="entry name" value="Galactose-binding domain-like"/>
    <property type="match status" value="1"/>
</dbReference>
<dbReference type="SUPFAM" id="SSF49265">
    <property type="entry name" value="Fibronectin type III"/>
    <property type="match status" value="2"/>
</dbReference>
<name>A0ABT8KVD8_9BACT</name>
<dbReference type="SMART" id="SM00060">
    <property type="entry name" value="FN3"/>
    <property type="match status" value="3"/>
</dbReference>
<feature type="non-terminal residue" evidence="4">
    <location>
        <position position="506"/>
    </location>
</feature>
<comment type="caution">
    <text evidence="4">The sequence shown here is derived from an EMBL/GenBank/DDBJ whole genome shotgun (WGS) entry which is preliminary data.</text>
</comment>
<dbReference type="Gene3D" id="2.60.40.10">
    <property type="entry name" value="Immunoglobulins"/>
    <property type="match status" value="3"/>
</dbReference>
<gene>
    <name evidence="4" type="ORF">QQ008_25340</name>
</gene>
<evidence type="ECO:0000313" key="5">
    <source>
        <dbReference type="Proteomes" id="UP001172082"/>
    </source>
</evidence>
<dbReference type="CDD" id="cd00063">
    <property type="entry name" value="FN3"/>
    <property type="match status" value="3"/>
</dbReference>
<dbReference type="EMBL" id="JAUJEA010000012">
    <property type="protein sequence ID" value="MDN5204740.1"/>
    <property type="molecule type" value="Genomic_DNA"/>
</dbReference>
<feature type="domain" description="Fibronectin type-III" evidence="3">
    <location>
        <begin position="187"/>
        <end position="277"/>
    </location>
</feature>
<dbReference type="InterPro" id="IPR050964">
    <property type="entry name" value="Striated_Muscle_Regulatory"/>
</dbReference>
<accession>A0ABT8KVD8</accession>
<organism evidence="4 5">
    <name type="scientific">Splendidivirga corallicola</name>
    <dbReference type="NCBI Taxonomy" id="3051826"/>
    <lineage>
        <taxon>Bacteria</taxon>
        <taxon>Pseudomonadati</taxon>
        <taxon>Bacteroidota</taxon>
        <taxon>Cytophagia</taxon>
        <taxon>Cytophagales</taxon>
        <taxon>Splendidivirgaceae</taxon>
        <taxon>Splendidivirga</taxon>
    </lineage>
</organism>
<reference evidence="4" key="1">
    <citation type="submission" date="2023-06" db="EMBL/GenBank/DDBJ databases">
        <title>Genomic of Parafulvivirga corallium.</title>
        <authorList>
            <person name="Wang G."/>
        </authorList>
    </citation>
    <scope>NUCLEOTIDE SEQUENCE</scope>
    <source>
        <strain evidence="4">BMA10</strain>
    </source>
</reference>
<dbReference type="Proteomes" id="UP001172082">
    <property type="component" value="Unassembled WGS sequence"/>
</dbReference>
<feature type="chain" id="PRO_5045644751" evidence="2">
    <location>
        <begin position="22"/>
        <end position="506"/>
    </location>
</feature>
<feature type="domain" description="Fibronectin type-III" evidence="3">
    <location>
        <begin position="375"/>
        <end position="465"/>
    </location>
</feature>